<dbReference type="RefSeq" id="WP_077926510.1">
    <property type="nucleotide sequence ID" value="NZ_BAABKE010000007.1"/>
</dbReference>
<proteinExistence type="predicted"/>
<reference evidence="2" key="1">
    <citation type="journal article" date="2019" name="Int. J. Syst. Evol. Microbiol.">
        <title>The Global Catalogue of Microorganisms (GCM) 10K type strain sequencing project: providing services to taxonomists for standard genome sequencing and annotation.</title>
        <authorList>
            <consortium name="The Broad Institute Genomics Platform"/>
            <consortium name="The Broad Institute Genome Sequencing Center for Infectious Disease"/>
            <person name="Wu L."/>
            <person name="Ma J."/>
        </authorList>
    </citation>
    <scope>NUCLEOTIDE SEQUENCE [LARGE SCALE GENOMIC DNA]</scope>
    <source>
        <strain evidence="2">JCM 18424</strain>
    </source>
</reference>
<dbReference type="Proteomes" id="UP001500631">
    <property type="component" value="Unassembled WGS sequence"/>
</dbReference>
<gene>
    <name evidence="1" type="ORF">GCM10023338_19530</name>
</gene>
<comment type="caution">
    <text evidence="1">The sequence shown here is derived from an EMBL/GenBank/DDBJ whole genome shotgun (WGS) entry which is preliminary data.</text>
</comment>
<organism evidence="1 2">
    <name type="scientific">Wohlfahrtiimonas larvae</name>
    <dbReference type="NCBI Taxonomy" id="1157986"/>
    <lineage>
        <taxon>Bacteria</taxon>
        <taxon>Pseudomonadati</taxon>
        <taxon>Pseudomonadota</taxon>
        <taxon>Gammaproteobacteria</taxon>
        <taxon>Cardiobacteriales</taxon>
        <taxon>Ignatzschineriaceae</taxon>
        <taxon>Wohlfahrtiimonas</taxon>
    </lineage>
</organism>
<sequence>MTKRIVILLVILFAVKFFVSSYQKYQEKSSFQRETLAQLAPYQDAGKELLDIIQKVDNELYQTIQQQVKTTELSTPEQLNQYLQTIIITLESLMESRLNQTSSAAFQQFMITNNNVLQELLIKDPSGNMCIGISLGDIESIKKSADLISEPLRTQKLNATKAVLLDSVQMQPKYNFTDDEKMAFWQQTLTKVVQKYPPILFEQVDLSFQEMTEKAMVCQFFIDIAQEFIDAEDQNLSIATWQLINQ</sequence>
<evidence type="ECO:0000313" key="1">
    <source>
        <dbReference type="EMBL" id="GAA5102395.1"/>
    </source>
</evidence>
<protein>
    <submittedName>
        <fullName evidence="1">Uncharacterized protein</fullName>
    </submittedName>
</protein>
<accession>A0ABP9MUM4</accession>
<name>A0ABP9MUM4_9GAMM</name>
<dbReference type="EMBL" id="BAABKE010000007">
    <property type="protein sequence ID" value="GAA5102395.1"/>
    <property type="molecule type" value="Genomic_DNA"/>
</dbReference>
<evidence type="ECO:0000313" key="2">
    <source>
        <dbReference type="Proteomes" id="UP001500631"/>
    </source>
</evidence>
<keyword evidence="2" id="KW-1185">Reference proteome</keyword>